<dbReference type="Proteomes" id="UP000054166">
    <property type="component" value="Unassembled WGS sequence"/>
</dbReference>
<protein>
    <submittedName>
        <fullName evidence="1">Uncharacterized protein</fullName>
    </submittedName>
</protein>
<accession>A0A0C3GL77</accession>
<dbReference type="InParanoid" id="A0A0C3GL77"/>
<name>A0A0C3GL77_PILCF</name>
<reference evidence="2" key="2">
    <citation type="submission" date="2015-01" db="EMBL/GenBank/DDBJ databases">
        <title>Evolutionary Origins and Diversification of the Mycorrhizal Mutualists.</title>
        <authorList>
            <consortium name="DOE Joint Genome Institute"/>
            <consortium name="Mycorrhizal Genomics Consortium"/>
            <person name="Kohler A."/>
            <person name="Kuo A."/>
            <person name="Nagy L.G."/>
            <person name="Floudas D."/>
            <person name="Copeland A."/>
            <person name="Barry K.W."/>
            <person name="Cichocki N."/>
            <person name="Veneault-Fourrey C."/>
            <person name="LaButti K."/>
            <person name="Lindquist E.A."/>
            <person name="Lipzen A."/>
            <person name="Lundell T."/>
            <person name="Morin E."/>
            <person name="Murat C."/>
            <person name="Riley R."/>
            <person name="Ohm R."/>
            <person name="Sun H."/>
            <person name="Tunlid A."/>
            <person name="Henrissat B."/>
            <person name="Grigoriev I.V."/>
            <person name="Hibbett D.S."/>
            <person name="Martin F."/>
        </authorList>
    </citation>
    <scope>NUCLEOTIDE SEQUENCE [LARGE SCALE GENOMIC DNA]</scope>
    <source>
        <strain evidence="2">F 1598</strain>
    </source>
</reference>
<reference evidence="1 2" key="1">
    <citation type="submission" date="2014-04" db="EMBL/GenBank/DDBJ databases">
        <authorList>
            <consortium name="DOE Joint Genome Institute"/>
            <person name="Kuo A."/>
            <person name="Tarkka M."/>
            <person name="Buscot F."/>
            <person name="Kohler A."/>
            <person name="Nagy L.G."/>
            <person name="Floudas D."/>
            <person name="Copeland A."/>
            <person name="Barry K.W."/>
            <person name="Cichocki N."/>
            <person name="Veneault-Fourrey C."/>
            <person name="LaButti K."/>
            <person name="Lindquist E.A."/>
            <person name="Lipzen A."/>
            <person name="Lundell T."/>
            <person name="Morin E."/>
            <person name="Murat C."/>
            <person name="Sun H."/>
            <person name="Tunlid A."/>
            <person name="Henrissat B."/>
            <person name="Grigoriev I.V."/>
            <person name="Hibbett D.S."/>
            <person name="Martin F."/>
            <person name="Nordberg H.P."/>
            <person name="Cantor M.N."/>
            <person name="Hua S.X."/>
        </authorList>
    </citation>
    <scope>NUCLEOTIDE SEQUENCE [LARGE SCALE GENOMIC DNA]</scope>
    <source>
        <strain evidence="1 2">F 1598</strain>
    </source>
</reference>
<keyword evidence="2" id="KW-1185">Reference proteome</keyword>
<dbReference type="HOGENOM" id="CLU_3069477_0_0_1"/>
<organism evidence="1 2">
    <name type="scientific">Piloderma croceum (strain F 1598)</name>
    <dbReference type="NCBI Taxonomy" id="765440"/>
    <lineage>
        <taxon>Eukaryota</taxon>
        <taxon>Fungi</taxon>
        <taxon>Dikarya</taxon>
        <taxon>Basidiomycota</taxon>
        <taxon>Agaricomycotina</taxon>
        <taxon>Agaricomycetes</taxon>
        <taxon>Agaricomycetidae</taxon>
        <taxon>Atheliales</taxon>
        <taxon>Atheliaceae</taxon>
        <taxon>Piloderma</taxon>
    </lineage>
</organism>
<evidence type="ECO:0000313" key="2">
    <source>
        <dbReference type="Proteomes" id="UP000054166"/>
    </source>
</evidence>
<evidence type="ECO:0000313" key="1">
    <source>
        <dbReference type="EMBL" id="KIM91341.1"/>
    </source>
</evidence>
<dbReference type="EMBL" id="KN832971">
    <property type="protein sequence ID" value="KIM91341.1"/>
    <property type="molecule type" value="Genomic_DNA"/>
</dbReference>
<gene>
    <name evidence="1" type="ORF">PILCRDRAFT_810610</name>
</gene>
<sequence length="53" mass="6037">MTLAMRSYVHDFIRDISPALYGLLIDERSRGQAACSFPDSTLCTWTTLIRLTE</sequence>
<dbReference type="AlphaFoldDB" id="A0A0C3GL77"/>
<proteinExistence type="predicted"/>